<proteinExistence type="predicted"/>
<feature type="transmembrane region" description="Helical" evidence="1">
    <location>
        <begin position="38"/>
        <end position="59"/>
    </location>
</feature>
<dbReference type="Proteomes" id="UP000724874">
    <property type="component" value="Unassembled WGS sequence"/>
</dbReference>
<evidence type="ECO:0000313" key="2">
    <source>
        <dbReference type="EMBL" id="KAF8910618.1"/>
    </source>
</evidence>
<gene>
    <name evidence="2" type="ORF">CPB84DRAFT_1764148</name>
</gene>
<reference evidence="2" key="1">
    <citation type="submission" date="2020-11" db="EMBL/GenBank/DDBJ databases">
        <authorList>
            <consortium name="DOE Joint Genome Institute"/>
            <person name="Ahrendt S."/>
            <person name="Riley R."/>
            <person name="Andreopoulos W."/>
            <person name="LaButti K."/>
            <person name="Pangilinan J."/>
            <person name="Ruiz-duenas F.J."/>
            <person name="Barrasa J.M."/>
            <person name="Sanchez-Garcia M."/>
            <person name="Camarero S."/>
            <person name="Miyauchi S."/>
            <person name="Serrano A."/>
            <person name="Linde D."/>
            <person name="Babiker R."/>
            <person name="Drula E."/>
            <person name="Ayuso-Fernandez I."/>
            <person name="Pacheco R."/>
            <person name="Padilla G."/>
            <person name="Ferreira P."/>
            <person name="Barriuso J."/>
            <person name="Kellner H."/>
            <person name="Castanera R."/>
            <person name="Alfaro M."/>
            <person name="Ramirez L."/>
            <person name="Pisabarro A.G."/>
            <person name="Kuo A."/>
            <person name="Tritt A."/>
            <person name="Lipzen A."/>
            <person name="He G."/>
            <person name="Yan M."/>
            <person name="Ng V."/>
            <person name="Cullen D."/>
            <person name="Martin F."/>
            <person name="Rosso M.-N."/>
            <person name="Henrissat B."/>
            <person name="Hibbett D."/>
            <person name="Martinez A.T."/>
            <person name="Grigoriev I.V."/>
        </authorList>
    </citation>
    <scope>NUCLEOTIDE SEQUENCE</scope>
    <source>
        <strain evidence="2">AH 44721</strain>
    </source>
</reference>
<keyword evidence="1" id="KW-0472">Membrane</keyword>
<sequence length="136" mass="14797">MRQLKLVLPGVAITYYLGTFHDFWSILQGTSGGSFARLSGWAASGLALLTIGLFLYMLFLPWITGEEPNVRNISSWRESGMLSSVIPLLTGSSCGWLLAVGTLGQWSPLVSAFYALTFGLLGLIPVPRVTGRRKTM</sequence>
<dbReference type="OrthoDB" id="3187264at2759"/>
<evidence type="ECO:0000256" key="1">
    <source>
        <dbReference type="SAM" id="Phobius"/>
    </source>
</evidence>
<dbReference type="AlphaFoldDB" id="A0A9P5NVJ9"/>
<name>A0A9P5NVJ9_GYMJU</name>
<feature type="transmembrane region" description="Helical" evidence="1">
    <location>
        <begin position="7"/>
        <end position="26"/>
    </location>
</feature>
<organism evidence="2 3">
    <name type="scientific">Gymnopilus junonius</name>
    <name type="common">Spectacular rustgill mushroom</name>
    <name type="synonym">Gymnopilus spectabilis subsp. junonius</name>
    <dbReference type="NCBI Taxonomy" id="109634"/>
    <lineage>
        <taxon>Eukaryota</taxon>
        <taxon>Fungi</taxon>
        <taxon>Dikarya</taxon>
        <taxon>Basidiomycota</taxon>
        <taxon>Agaricomycotina</taxon>
        <taxon>Agaricomycetes</taxon>
        <taxon>Agaricomycetidae</taxon>
        <taxon>Agaricales</taxon>
        <taxon>Agaricineae</taxon>
        <taxon>Hymenogastraceae</taxon>
        <taxon>Gymnopilus</taxon>
    </lineage>
</organism>
<dbReference type="EMBL" id="JADNYJ010000006">
    <property type="protein sequence ID" value="KAF8910618.1"/>
    <property type="molecule type" value="Genomic_DNA"/>
</dbReference>
<comment type="caution">
    <text evidence="2">The sequence shown here is derived from an EMBL/GenBank/DDBJ whole genome shotgun (WGS) entry which is preliminary data.</text>
</comment>
<keyword evidence="3" id="KW-1185">Reference proteome</keyword>
<feature type="transmembrane region" description="Helical" evidence="1">
    <location>
        <begin position="80"/>
        <end position="100"/>
    </location>
</feature>
<evidence type="ECO:0000313" key="3">
    <source>
        <dbReference type="Proteomes" id="UP000724874"/>
    </source>
</evidence>
<protein>
    <submittedName>
        <fullName evidence="2">Uncharacterized protein</fullName>
    </submittedName>
</protein>
<keyword evidence="1" id="KW-1133">Transmembrane helix</keyword>
<keyword evidence="1" id="KW-0812">Transmembrane</keyword>
<feature type="transmembrane region" description="Helical" evidence="1">
    <location>
        <begin position="106"/>
        <end position="126"/>
    </location>
</feature>
<accession>A0A9P5NVJ9</accession>